<accession>A0A0A2C4I0</accession>
<gene>
    <name evidence="2" type="ORF">EV03_1909</name>
</gene>
<sequence>MFYFVFFRLNEDDDSYKDRKRKNLEKENQKKKIARLYPKG</sequence>
<evidence type="ECO:0000313" key="2">
    <source>
        <dbReference type="EMBL" id="KGG19524.1"/>
    </source>
</evidence>
<dbReference type="AlphaFoldDB" id="A0A0A2C4I0"/>
<protein>
    <submittedName>
        <fullName evidence="2">Uncharacterized protein</fullName>
    </submittedName>
</protein>
<proteinExistence type="predicted"/>
<evidence type="ECO:0000256" key="1">
    <source>
        <dbReference type="SAM" id="MobiDB-lite"/>
    </source>
</evidence>
<feature type="region of interest" description="Disordered" evidence="1">
    <location>
        <begin position="18"/>
        <end position="40"/>
    </location>
</feature>
<dbReference type="Proteomes" id="UP000030392">
    <property type="component" value="Unassembled WGS sequence"/>
</dbReference>
<comment type="caution">
    <text evidence="2">The sequence shown here is derived from an EMBL/GenBank/DDBJ whole genome shotgun (WGS) entry which is preliminary data.</text>
</comment>
<reference evidence="3" key="1">
    <citation type="journal article" date="2014" name="Sci. Data">
        <title>Genomes of diverse isolates of the marine cyanobacterium Prochlorococcus.</title>
        <authorList>
            <person name="Biller S."/>
            <person name="Berube P."/>
            <person name="Thompson J."/>
            <person name="Kelly L."/>
            <person name="Roggensack S."/>
            <person name="Awad L."/>
            <person name="Roache-Johnson K."/>
            <person name="Ding H."/>
            <person name="Giovannoni S.J."/>
            <person name="Moore L.R."/>
            <person name="Chisholm S.W."/>
        </authorList>
    </citation>
    <scope>NUCLEOTIDE SEQUENCE [LARGE SCALE GENOMIC DNA]</scope>
    <source>
        <strain evidence="3">PAC1</strain>
    </source>
</reference>
<dbReference type="EMBL" id="JNAX01000015">
    <property type="protein sequence ID" value="KGG19524.1"/>
    <property type="molecule type" value="Genomic_DNA"/>
</dbReference>
<organism evidence="2 3">
    <name type="scientific">Prochlorococcus marinus str. PAC1</name>
    <dbReference type="NCBI Taxonomy" id="59924"/>
    <lineage>
        <taxon>Bacteria</taxon>
        <taxon>Bacillati</taxon>
        <taxon>Cyanobacteriota</taxon>
        <taxon>Cyanophyceae</taxon>
        <taxon>Synechococcales</taxon>
        <taxon>Prochlorococcaceae</taxon>
        <taxon>Prochlorococcus</taxon>
    </lineage>
</organism>
<evidence type="ECO:0000313" key="3">
    <source>
        <dbReference type="Proteomes" id="UP000030392"/>
    </source>
</evidence>
<name>A0A0A2C4I0_PROMR</name>